<feature type="transmembrane region" description="Helical" evidence="5">
    <location>
        <begin position="87"/>
        <end position="105"/>
    </location>
</feature>
<reference evidence="7 8" key="1">
    <citation type="submission" date="2024-02" db="EMBL/GenBank/DDBJ databases">
        <title>First draft genome assembly of two strains of Seiridium cardinale.</title>
        <authorList>
            <person name="Emiliani G."/>
            <person name="Scali E."/>
        </authorList>
    </citation>
    <scope>NUCLEOTIDE SEQUENCE [LARGE SCALE GENOMIC DNA]</scope>
    <source>
        <strain evidence="7 8">BM-138-000479</strain>
    </source>
</reference>
<evidence type="ECO:0000256" key="1">
    <source>
        <dbReference type="ARBA" id="ARBA00004370"/>
    </source>
</evidence>
<dbReference type="PANTHER" id="PTHR23241">
    <property type="entry name" value="LATE EMBRYOGENESIS ABUNDANT PLANTS LEA-RELATED"/>
    <property type="match status" value="1"/>
</dbReference>
<proteinExistence type="predicted"/>
<name>A0ABR2XHS5_9PEZI</name>
<evidence type="ECO:0000256" key="2">
    <source>
        <dbReference type="ARBA" id="ARBA00022692"/>
    </source>
</evidence>
<sequence>MASPWKALTTLGSYHLIAWGSLLGMQVYQTFVMTRLCYLHLPRPQFMNFQRLVLPAYVAAETALTVVTVATYPAGSITGLLSKHLDLGLLGVSLGMLALNYFLYGPKALAAMLTRTDTDKEFDLASTNGRTFKIGTPKATTTSTADGAPADIFLAADNKTPFDIQVNWTGGPPAPGFANFKKPTAQETATTSITSYNLSTGTLSYNEFAFTCTEAYHFYFYDKTGDSYGNNVFWPRDGTSHIIMYFSSDPTIVRVTGS</sequence>
<feature type="transmembrane region" description="Helical" evidence="5">
    <location>
        <begin position="52"/>
        <end position="75"/>
    </location>
</feature>
<evidence type="ECO:0000259" key="6">
    <source>
        <dbReference type="Pfam" id="PF13664"/>
    </source>
</evidence>
<evidence type="ECO:0000256" key="3">
    <source>
        <dbReference type="ARBA" id="ARBA00022989"/>
    </source>
</evidence>
<feature type="transmembrane region" description="Helical" evidence="5">
    <location>
        <begin position="12"/>
        <end position="31"/>
    </location>
</feature>
<evidence type="ECO:0000256" key="4">
    <source>
        <dbReference type="ARBA" id="ARBA00023136"/>
    </source>
</evidence>
<keyword evidence="8" id="KW-1185">Reference proteome</keyword>
<dbReference type="InterPro" id="IPR025423">
    <property type="entry name" value="TMEM205-like"/>
</dbReference>
<dbReference type="PANTHER" id="PTHR23241:SF102">
    <property type="entry name" value="LD23009P"/>
    <property type="match status" value="1"/>
</dbReference>
<dbReference type="Proteomes" id="UP001465668">
    <property type="component" value="Unassembled WGS sequence"/>
</dbReference>
<gene>
    <name evidence="7" type="ORF">SCAR479_10051</name>
</gene>
<keyword evidence="3 5" id="KW-1133">Transmembrane helix</keyword>
<evidence type="ECO:0000313" key="8">
    <source>
        <dbReference type="Proteomes" id="UP001465668"/>
    </source>
</evidence>
<comment type="caution">
    <text evidence="7">The sequence shown here is derived from an EMBL/GenBank/DDBJ whole genome shotgun (WGS) entry which is preliminary data.</text>
</comment>
<dbReference type="InterPro" id="IPR053009">
    <property type="entry name" value="Xanthocillin_Biosynth-Assoc"/>
</dbReference>
<feature type="domain" description="TMEM205-like" evidence="6">
    <location>
        <begin position="18"/>
        <end position="115"/>
    </location>
</feature>
<accession>A0ABR2XHS5</accession>
<protein>
    <recommendedName>
        <fullName evidence="6">TMEM205-like domain-containing protein</fullName>
    </recommendedName>
</protein>
<dbReference type="EMBL" id="JARVKM010000052">
    <property type="protein sequence ID" value="KAK9773322.1"/>
    <property type="molecule type" value="Genomic_DNA"/>
</dbReference>
<organism evidence="7 8">
    <name type="scientific">Seiridium cardinale</name>
    <dbReference type="NCBI Taxonomy" id="138064"/>
    <lineage>
        <taxon>Eukaryota</taxon>
        <taxon>Fungi</taxon>
        <taxon>Dikarya</taxon>
        <taxon>Ascomycota</taxon>
        <taxon>Pezizomycotina</taxon>
        <taxon>Sordariomycetes</taxon>
        <taxon>Xylariomycetidae</taxon>
        <taxon>Amphisphaeriales</taxon>
        <taxon>Sporocadaceae</taxon>
        <taxon>Seiridium</taxon>
    </lineage>
</organism>
<dbReference type="Pfam" id="PF13664">
    <property type="entry name" value="DUF4149"/>
    <property type="match status" value="1"/>
</dbReference>
<evidence type="ECO:0000313" key="7">
    <source>
        <dbReference type="EMBL" id="KAK9773322.1"/>
    </source>
</evidence>
<comment type="subcellular location">
    <subcellularLocation>
        <location evidence="1">Membrane</location>
    </subcellularLocation>
</comment>
<keyword evidence="4 5" id="KW-0472">Membrane</keyword>
<evidence type="ECO:0000256" key="5">
    <source>
        <dbReference type="SAM" id="Phobius"/>
    </source>
</evidence>
<keyword evidence="2 5" id="KW-0812">Transmembrane</keyword>